<dbReference type="InterPro" id="IPR014718">
    <property type="entry name" value="GH-type_carb-bd"/>
</dbReference>
<proteinExistence type="predicted"/>
<evidence type="ECO:0000313" key="4">
    <source>
        <dbReference type="Proteomes" id="UP001642484"/>
    </source>
</evidence>
<reference evidence="3 4" key="1">
    <citation type="submission" date="2024-02" db="EMBL/GenBank/DDBJ databases">
        <authorList>
            <person name="Chen Y."/>
            <person name="Shah S."/>
            <person name="Dougan E. K."/>
            <person name="Thang M."/>
            <person name="Chan C."/>
        </authorList>
    </citation>
    <scope>NUCLEOTIDE SEQUENCE [LARGE SCALE GENOMIC DNA]</scope>
</reference>
<feature type="domain" description="Glycosyl hydrolase family 92 N-terminal" evidence="2">
    <location>
        <begin position="45"/>
        <end position="124"/>
    </location>
</feature>
<feature type="transmembrane region" description="Helical" evidence="1">
    <location>
        <begin position="12"/>
        <end position="33"/>
    </location>
</feature>
<keyword evidence="1" id="KW-0472">Membrane</keyword>
<name>A0ABP0SPW1_9DINO</name>
<organism evidence="3 4">
    <name type="scientific">Durusdinium trenchii</name>
    <dbReference type="NCBI Taxonomy" id="1381693"/>
    <lineage>
        <taxon>Eukaryota</taxon>
        <taxon>Sar</taxon>
        <taxon>Alveolata</taxon>
        <taxon>Dinophyceae</taxon>
        <taxon>Suessiales</taxon>
        <taxon>Symbiodiniaceae</taxon>
        <taxon>Durusdinium</taxon>
    </lineage>
</organism>
<sequence length="161" mass="18020">MLPFAARSERRAGAGATFVPFFVVAAWLAWLGAGALVDEVNLLARTDNLPGSFSLGNTLPLVARPWGFNHWSVQTEGIRSVEGSSWWFSPKSRNFVAMRCTHQASPWISDYGHFLVFPTLTKRDWLTYEPLNSSFHPYRFAAELEEDGHLATLFARFVLGG</sequence>
<dbReference type="InterPro" id="IPR041371">
    <property type="entry name" value="GH92_N"/>
</dbReference>
<keyword evidence="1" id="KW-0812">Transmembrane</keyword>
<evidence type="ECO:0000256" key="1">
    <source>
        <dbReference type="SAM" id="Phobius"/>
    </source>
</evidence>
<accession>A0ABP0SPW1</accession>
<keyword evidence="4" id="KW-1185">Reference proteome</keyword>
<dbReference type="Gene3D" id="2.70.98.10">
    <property type="match status" value="1"/>
</dbReference>
<comment type="caution">
    <text evidence="3">The sequence shown here is derived from an EMBL/GenBank/DDBJ whole genome shotgun (WGS) entry which is preliminary data.</text>
</comment>
<evidence type="ECO:0000313" key="3">
    <source>
        <dbReference type="EMBL" id="CAK9114286.1"/>
    </source>
</evidence>
<dbReference type="Pfam" id="PF17678">
    <property type="entry name" value="Glyco_hydro_92N"/>
    <property type="match status" value="1"/>
</dbReference>
<keyword evidence="1" id="KW-1133">Transmembrane helix</keyword>
<dbReference type="EMBL" id="CAXAMN010027983">
    <property type="protein sequence ID" value="CAK9114286.1"/>
    <property type="molecule type" value="Genomic_DNA"/>
</dbReference>
<gene>
    <name evidence="3" type="ORF">CCMP2556_LOCUS52853</name>
</gene>
<protein>
    <recommendedName>
        <fullName evidence="2">Glycosyl hydrolase family 92 N-terminal domain-containing protein</fullName>
    </recommendedName>
</protein>
<dbReference type="Proteomes" id="UP001642484">
    <property type="component" value="Unassembled WGS sequence"/>
</dbReference>
<evidence type="ECO:0000259" key="2">
    <source>
        <dbReference type="Pfam" id="PF17678"/>
    </source>
</evidence>